<evidence type="ECO:0000313" key="2">
    <source>
        <dbReference type="EMBL" id="GGI19330.1"/>
    </source>
</evidence>
<proteinExistence type="predicted"/>
<accession>A0A8J3AU10</accession>
<comment type="caution">
    <text evidence="2">The sequence shown here is derived from an EMBL/GenBank/DDBJ whole genome shotgun (WGS) entry which is preliminary data.</text>
</comment>
<keyword evidence="3" id="KW-1185">Reference proteome</keyword>
<evidence type="ECO:0000259" key="1">
    <source>
        <dbReference type="PROSITE" id="PS51186"/>
    </source>
</evidence>
<dbReference type="RefSeq" id="WP_188380947.1">
    <property type="nucleotide sequence ID" value="NZ_BMDI01000001.1"/>
</dbReference>
<dbReference type="SUPFAM" id="SSF55729">
    <property type="entry name" value="Acyl-CoA N-acyltransferases (Nat)"/>
    <property type="match status" value="1"/>
</dbReference>
<dbReference type="Gene3D" id="3.40.630.30">
    <property type="match status" value="1"/>
</dbReference>
<name>A0A8J3AU10_9BURK</name>
<dbReference type="PROSITE" id="PS51186">
    <property type="entry name" value="GNAT"/>
    <property type="match status" value="1"/>
</dbReference>
<protein>
    <submittedName>
        <fullName evidence="2">GNAT family N-acetyltransferase</fullName>
    </submittedName>
</protein>
<gene>
    <name evidence="2" type="ORF">GCM10008066_18540</name>
</gene>
<dbReference type="GO" id="GO:0016747">
    <property type="term" value="F:acyltransferase activity, transferring groups other than amino-acyl groups"/>
    <property type="evidence" value="ECO:0007669"/>
    <property type="project" value="InterPro"/>
</dbReference>
<dbReference type="Proteomes" id="UP000642180">
    <property type="component" value="Unassembled WGS sequence"/>
</dbReference>
<dbReference type="InterPro" id="IPR016181">
    <property type="entry name" value="Acyl_CoA_acyltransferase"/>
</dbReference>
<feature type="domain" description="N-acetyltransferase" evidence="1">
    <location>
        <begin position="9"/>
        <end position="152"/>
    </location>
</feature>
<sequence length="152" mass="17529">MAPIDWQWAPLDELDGRAVHAMLRLRQQVFVLEQTCLYPDIDALDLEAHHLLGWQRVDGVRTLRAYLRCIPPGAHYDEIAIGRVLTAEEVRGQGWGSALMNEGIRRAEAQFPRHRIRISAQAHLERFYTGFGFARVSDIYLEDEIPHIAMQR</sequence>
<dbReference type="AlphaFoldDB" id="A0A8J3AU10"/>
<dbReference type="EMBL" id="BMDI01000001">
    <property type="protein sequence ID" value="GGI19330.1"/>
    <property type="molecule type" value="Genomic_DNA"/>
</dbReference>
<dbReference type="Pfam" id="PF13673">
    <property type="entry name" value="Acetyltransf_10"/>
    <property type="match status" value="1"/>
</dbReference>
<reference evidence="3" key="1">
    <citation type="journal article" date="2019" name="Int. J. Syst. Evol. Microbiol.">
        <title>The Global Catalogue of Microorganisms (GCM) 10K type strain sequencing project: providing services to taxonomists for standard genome sequencing and annotation.</title>
        <authorList>
            <consortium name="The Broad Institute Genomics Platform"/>
            <consortium name="The Broad Institute Genome Sequencing Center for Infectious Disease"/>
            <person name="Wu L."/>
            <person name="Ma J."/>
        </authorList>
    </citation>
    <scope>NUCLEOTIDE SEQUENCE [LARGE SCALE GENOMIC DNA]</scope>
    <source>
        <strain evidence="3">CCM 2767</strain>
    </source>
</reference>
<organism evidence="2 3">
    <name type="scientific">Oxalicibacterium faecigallinarum</name>
    <dbReference type="NCBI Taxonomy" id="573741"/>
    <lineage>
        <taxon>Bacteria</taxon>
        <taxon>Pseudomonadati</taxon>
        <taxon>Pseudomonadota</taxon>
        <taxon>Betaproteobacteria</taxon>
        <taxon>Burkholderiales</taxon>
        <taxon>Oxalobacteraceae</taxon>
        <taxon>Oxalicibacterium</taxon>
    </lineage>
</organism>
<dbReference type="InterPro" id="IPR000182">
    <property type="entry name" value="GNAT_dom"/>
</dbReference>
<evidence type="ECO:0000313" key="3">
    <source>
        <dbReference type="Proteomes" id="UP000642180"/>
    </source>
</evidence>
<dbReference type="CDD" id="cd04301">
    <property type="entry name" value="NAT_SF"/>
    <property type="match status" value="1"/>
</dbReference>